<dbReference type="InterPro" id="IPR029063">
    <property type="entry name" value="SAM-dependent_MTases_sf"/>
</dbReference>
<dbReference type="OrthoDB" id="4228691at2"/>
<evidence type="ECO:0000313" key="5">
    <source>
        <dbReference type="EMBL" id="SCL46063.1"/>
    </source>
</evidence>
<keyword evidence="6" id="KW-1185">Reference proteome</keyword>
<protein>
    <submittedName>
        <fullName evidence="5">Methyltransferase domain-containing protein</fullName>
    </submittedName>
</protein>
<dbReference type="GeneID" id="43276763"/>
<dbReference type="CDD" id="cd02440">
    <property type="entry name" value="AdoMet_MTases"/>
    <property type="match status" value="1"/>
</dbReference>
<reference evidence="6" key="1">
    <citation type="submission" date="2016-06" db="EMBL/GenBank/DDBJ databases">
        <authorList>
            <person name="Varghese N."/>
            <person name="Submissions Spin"/>
        </authorList>
    </citation>
    <scope>NUCLEOTIDE SEQUENCE [LARGE SCALE GENOMIC DNA]</scope>
    <source>
        <strain evidence="6">DSM 44151</strain>
    </source>
</reference>
<dbReference type="PANTHER" id="PTHR43464">
    <property type="entry name" value="METHYLTRANSFERASE"/>
    <property type="match status" value="1"/>
</dbReference>
<evidence type="ECO:0000259" key="4">
    <source>
        <dbReference type="Pfam" id="PF13649"/>
    </source>
</evidence>
<keyword evidence="3" id="KW-0949">S-adenosyl-L-methionine</keyword>
<dbReference type="GO" id="GO:0032259">
    <property type="term" value="P:methylation"/>
    <property type="evidence" value="ECO:0007669"/>
    <property type="project" value="UniProtKB-KW"/>
</dbReference>
<keyword evidence="2 5" id="KW-0808">Transferase</keyword>
<name>A0A1C6TWM4_9ACTN</name>
<dbReference type="Proteomes" id="UP000198605">
    <property type="component" value="Unassembled WGS sequence"/>
</dbReference>
<dbReference type="Pfam" id="PF13649">
    <property type="entry name" value="Methyltransf_25"/>
    <property type="match status" value="1"/>
</dbReference>
<proteinExistence type="predicted"/>
<dbReference type="GO" id="GO:0008168">
    <property type="term" value="F:methyltransferase activity"/>
    <property type="evidence" value="ECO:0007669"/>
    <property type="project" value="UniProtKB-KW"/>
</dbReference>
<evidence type="ECO:0000256" key="2">
    <source>
        <dbReference type="ARBA" id="ARBA00022679"/>
    </source>
</evidence>
<dbReference type="AlphaFoldDB" id="A0A1C6TWM4"/>
<dbReference type="STRING" id="47854.GA0070603_0075"/>
<accession>A0A1C6TWM4</accession>
<keyword evidence="1 5" id="KW-0489">Methyltransferase</keyword>
<dbReference type="InterPro" id="IPR041698">
    <property type="entry name" value="Methyltransf_25"/>
</dbReference>
<dbReference type="PANTHER" id="PTHR43464:SF19">
    <property type="entry name" value="UBIQUINONE BIOSYNTHESIS O-METHYLTRANSFERASE, MITOCHONDRIAL"/>
    <property type="match status" value="1"/>
</dbReference>
<dbReference type="EMBL" id="FMIB01000002">
    <property type="protein sequence ID" value="SCL46063.1"/>
    <property type="molecule type" value="Genomic_DNA"/>
</dbReference>
<dbReference type="SUPFAM" id="SSF53335">
    <property type="entry name" value="S-adenosyl-L-methionine-dependent methyltransferases"/>
    <property type="match status" value="1"/>
</dbReference>
<organism evidence="5 6">
    <name type="scientific">Micromonospora chersina</name>
    <dbReference type="NCBI Taxonomy" id="47854"/>
    <lineage>
        <taxon>Bacteria</taxon>
        <taxon>Bacillati</taxon>
        <taxon>Actinomycetota</taxon>
        <taxon>Actinomycetes</taxon>
        <taxon>Micromonosporales</taxon>
        <taxon>Micromonosporaceae</taxon>
        <taxon>Micromonospora</taxon>
    </lineage>
</organism>
<feature type="domain" description="Methyltransferase" evidence="4">
    <location>
        <begin position="47"/>
        <end position="121"/>
    </location>
</feature>
<evidence type="ECO:0000256" key="1">
    <source>
        <dbReference type="ARBA" id="ARBA00022603"/>
    </source>
</evidence>
<evidence type="ECO:0000313" key="6">
    <source>
        <dbReference type="Proteomes" id="UP000198605"/>
    </source>
</evidence>
<dbReference type="RefSeq" id="WP_091305507.1">
    <property type="nucleotide sequence ID" value="NZ_FMIB01000002.1"/>
</dbReference>
<gene>
    <name evidence="5" type="ORF">GA0070603_0075</name>
</gene>
<evidence type="ECO:0000256" key="3">
    <source>
        <dbReference type="ARBA" id="ARBA00022691"/>
    </source>
</evidence>
<dbReference type="Gene3D" id="3.40.50.150">
    <property type="entry name" value="Vaccinia Virus protein VP39"/>
    <property type="match status" value="1"/>
</dbReference>
<sequence>MSDEPYDVDYDEVYRDTAGSGGPPWDIGGPQPALAAVLDGAVRGPKVLDIGCGAGDLAIALARRGHQVTAVDISRVAIDQARAKAAGEGLTVHFEVQDATRLSLPSAPFDSIFDSGLLHSLVRRGGGAADAYLAALPGLAAPGATVFVLAVSLADGQGWGVTEDLLRAGFAEPEWTGTEIEEIQVAAETDGRRLSLPGFLLRTVRASGA</sequence>